<sequence>MVYAYIQDVPIGEDLYRRVIGELGPEPMTGQLLHLCVRQPDGRLRYIDVWDSEQSCANAFEERIHPAVNAAFGGQRPSGEPEVHRLDVLHATGALLEQSWA</sequence>
<accession>A0ABY4R1I4</accession>
<dbReference type="RefSeq" id="WP_249773068.1">
    <property type="nucleotide sequence ID" value="NZ_CP097332.1"/>
</dbReference>
<dbReference type="EMBL" id="CP097332">
    <property type="protein sequence ID" value="UQX89172.1"/>
    <property type="molecule type" value="Genomic_DNA"/>
</dbReference>
<gene>
    <name evidence="1" type="ORF">M6D93_04000</name>
</gene>
<reference evidence="1" key="2">
    <citation type="submission" date="2022-05" db="EMBL/GenBank/DDBJ databases">
        <authorList>
            <person name="Kim J.-S."/>
            <person name="Lee K."/>
            <person name="Suh M."/>
            <person name="Eom M."/>
            <person name="Kim J.-S."/>
            <person name="Kim D.-S."/>
            <person name="Ko S.-H."/>
            <person name="Shin Y."/>
            <person name="Lee J.-S."/>
        </authorList>
    </citation>
    <scope>NUCLEOTIDE SEQUENCE</scope>
    <source>
        <strain evidence="1">N237</strain>
    </source>
</reference>
<name>A0ABY4R1I4_9ACTN</name>
<evidence type="ECO:0000313" key="1">
    <source>
        <dbReference type="EMBL" id="UQX89172.1"/>
    </source>
</evidence>
<dbReference type="Proteomes" id="UP001056336">
    <property type="component" value="Chromosome"/>
</dbReference>
<evidence type="ECO:0000313" key="2">
    <source>
        <dbReference type="Proteomes" id="UP001056336"/>
    </source>
</evidence>
<keyword evidence="2" id="KW-1185">Reference proteome</keyword>
<proteinExistence type="predicted"/>
<reference evidence="1" key="1">
    <citation type="journal article" date="2018" name="Int. J. Syst. Evol. Microbiol.">
        <title>Jatrophihabitans telluris sp. nov., isolated from sediment soil of lava forest wetlands and the emended description of the genus Jatrophihabitans.</title>
        <authorList>
            <person name="Lee K.C."/>
            <person name="Suh M.K."/>
            <person name="Eom M.K."/>
            <person name="Kim K.K."/>
            <person name="Kim J.S."/>
            <person name="Kim D.S."/>
            <person name="Ko S.H."/>
            <person name="Shin Y.K."/>
            <person name="Lee J.S."/>
        </authorList>
    </citation>
    <scope>NUCLEOTIDE SEQUENCE</scope>
    <source>
        <strain evidence="1">N237</strain>
    </source>
</reference>
<evidence type="ECO:0008006" key="3">
    <source>
        <dbReference type="Google" id="ProtNLM"/>
    </source>
</evidence>
<protein>
    <recommendedName>
        <fullName evidence="3">ABM domain-containing protein</fullName>
    </recommendedName>
</protein>
<organism evidence="1 2">
    <name type="scientific">Jatrophihabitans telluris</name>
    <dbReference type="NCBI Taxonomy" id="2038343"/>
    <lineage>
        <taxon>Bacteria</taxon>
        <taxon>Bacillati</taxon>
        <taxon>Actinomycetota</taxon>
        <taxon>Actinomycetes</taxon>
        <taxon>Jatrophihabitantales</taxon>
        <taxon>Jatrophihabitantaceae</taxon>
        <taxon>Jatrophihabitans</taxon>
    </lineage>
</organism>